<dbReference type="EMBL" id="JACIDO010000001">
    <property type="protein sequence ID" value="MBB3934504.1"/>
    <property type="molecule type" value="Genomic_DNA"/>
</dbReference>
<reference evidence="6 7" key="1">
    <citation type="submission" date="2020-08" db="EMBL/GenBank/DDBJ databases">
        <title>Genomic Encyclopedia of Type Strains, Phase IV (KMG-IV): sequencing the most valuable type-strain genomes for metagenomic binning, comparative biology and taxonomic classification.</title>
        <authorList>
            <person name="Goeker M."/>
        </authorList>
    </citation>
    <scope>NUCLEOTIDE SEQUENCE [LARGE SCALE GENOMIC DNA]</scope>
    <source>
        <strain evidence="6 7">DSM 25024</strain>
    </source>
</reference>
<dbReference type="InterPro" id="IPR000064">
    <property type="entry name" value="NLP_P60_dom"/>
</dbReference>
<keyword evidence="7" id="KW-1185">Reference proteome</keyword>
<dbReference type="SUPFAM" id="SSF54001">
    <property type="entry name" value="Cysteine proteinases"/>
    <property type="match status" value="1"/>
</dbReference>
<name>A0A7W6BM50_9HYPH</name>
<dbReference type="GO" id="GO:0008234">
    <property type="term" value="F:cysteine-type peptidase activity"/>
    <property type="evidence" value="ECO:0007669"/>
    <property type="project" value="UniProtKB-KW"/>
</dbReference>
<evidence type="ECO:0000313" key="6">
    <source>
        <dbReference type="EMBL" id="MBB3934504.1"/>
    </source>
</evidence>
<sequence>MSRREQALQSARSFIGTPYRHQGHRRGVGCDCLGLVRGVWRELYRREPEAPGPYSQDWAEMGQGDPLLAAAQRHFRSLAPGEGLPGDLVLFRWRALGPARHCGILDEADASGPRLIHAYEGASVLSSPLTPGWAGRIAATFRFPDED</sequence>
<accession>A0A7W6BM50</accession>
<comment type="similarity">
    <text evidence="1">Belongs to the peptidase C40 family.</text>
</comment>
<evidence type="ECO:0000256" key="2">
    <source>
        <dbReference type="ARBA" id="ARBA00022670"/>
    </source>
</evidence>
<keyword evidence="4" id="KW-0788">Thiol protease</keyword>
<dbReference type="Proteomes" id="UP000531216">
    <property type="component" value="Unassembled WGS sequence"/>
</dbReference>
<gene>
    <name evidence="6" type="ORF">GGR05_000615</name>
</gene>
<comment type="caution">
    <text evidence="6">The sequence shown here is derived from an EMBL/GenBank/DDBJ whole genome shotgun (WGS) entry which is preliminary data.</text>
</comment>
<evidence type="ECO:0000256" key="3">
    <source>
        <dbReference type="ARBA" id="ARBA00022801"/>
    </source>
</evidence>
<dbReference type="GO" id="GO:0006508">
    <property type="term" value="P:proteolysis"/>
    <property type="evidence" value="ECO:0007669"/>
    <property type="project" value="UniProtKB-KW"/>
</dbReference>
<dbReference type="NCBIfam" id="TIGR02219">
    <property type="entry name" value="phage_NlpC_fam"/>
    <property type="match status" value="1"/>
</dbReference>
<dbReference type="AlphaFoldDB" id="A0A7W6BM50"/>
<protein>
    <submittedName>
        <fullName evidence="6">NlpC/P60 family putative phage cell wall peptidase</fullName>
    </submittedName>
</protein>
<dbReference type="InterPro" id="IPR011929">
    <property type="entry name" value="Phage_pept_NlpC/P60"/>
</dbReference>
<keyword evidence="3" id="KW-0378">Hydrolase</keyword>
<dbReference type="OrthoDB" id="6058745at2"/>
<dbReference type="Pfam" id="PF00877">
    <property type="entry name" value="NLPC_P60"/>
    <property type="match status" value="1"/>
</dbReference>
<proteinExistence type="inferred from homology"/>
<keyword evidence="2" id="KW-0645">Protease</keyword>
<evidence type="ECO:0000259" key="5">
    <source>
        <dbReference type="PROSITE" id="PS51935"/>
    </source>
</evidence>
<organism evidence="6 7">
    <name type="scientific">Aureimonas phyllosphaerae</name>
    <dbReference type="NCBI Taxonomy" id="1166078"/>
    <lineage>
        <taxon>Bacteria</taxon>
        <taxon>Pseudomonadati</taxon>
        <taxon>Pseudomonadota</taxon>
        <taxon>Alphaproteobacteria</taxon>
        <taxon>Hyphomicrobiales</taxon>
        <taxon>Aurantimonadaceae</taxon>
        <taxon>Aureimonas</taxon>
    </lineage>
</organism>
<dbReference type="Gene3D" id="3.90.1720.10">
    <property type="entry name" value="endopeptidase domain like (from Nostoc punctiforme)"/>
    <property type="match status" value="1"/>
</dbReference>
<dbReference type="InterPro" id="IPR038765">
    <property type="entry name" value="Papain-like_cys_pep_sf"/>
</dbReference>
<dbReference type="RefSeq" id="WP_090958216.1">
    <property type="nucleotide sequence ID" value="NZ_FOOA01000001.1"/>
</dbReference>
<feature type="domain" description="NlpC/P60" evidence="5">
    <location>
        <begin position="1"/>
        <end position="144"/>
    </location>
</feature>
<evidence type="ECO:0000256" key="1">
    <source>
        <dbReference type="ARBA" id="ARBA00007074"/>
    </source>
</evidence>
<evidence type="ECO:0000313" key="7">
    <source>
        <dbReference type="Proteomes" id="UP000531216"/>
    </source>
</evidence>
<dbReference type="PROSITE" id="PS51935">
    <property type="entry name" value="NLPC_P60"/>
    <property type="match status" value="1"/>
</dbReference>
<evidence type="ECO:0000256" key="4">
    <source>
        <dbReference type="ARBA" id="ARBA00022807"/>
    </source>
</evidence>